<dbReference type="Pfam" id="PF13188">
    <property type="entry name" value="PAS_8"/>
    <property type="match status" value="1"/>
</dbReference>
<dbReference type="EC" id="2.7.7.65" evidence="1"/>
<dbReference type="InterPro" id="IPR035965">
    <property type="entry name" value="PAS-like_dom_sf"/>
</dbReference>
<dbReference type="SUPFAM" id="SSF55073">
    <property type="entry name" value="Nucleotide cyclase"/>
    <property type="match status" value="1"/>
</dbReference>
<dbReference type="AlphaFoldDB" id="A0A964E535"/>
<dbReference type="PANTHER" id="PTHR45138">
    <property type="entry name" value="REGULATORY COMPONENTS OF SENSORY TRANSDUCTION SYSTEM"/>
    <property type="match status" value="1"/>
</dbReference>
<dbReference type="RefSeq" id="WP_227308788.1">
    <property type="nucleotide sequence ID" value="NZ_JAESVA010000006.1"/>
</dbReference>
<dbReference type="InterPro" id="IPR043128">
    <property type="entry name" value="Rev_trsase/Diguanyl_cyclase"/>
</dbReference>
<evidence type="ECO:0000256" key="2">
    <source>
        <dbReference type="ARBA" id="ARBA00034247"/>
    </source>
</evidence>
<dbReference type="InterPro" id="IPR029787">
    <property type="entry name" value="Nucleotide_cyclase"/>
</dbReference>
<dbReference type="PROSITE" id="PS50887">
    <property type="entry name" value="GGDEF"/>
    <property type="match status" value="1"/>
</dbReference>
<evidence type="ECO:0000256" key="1">
    <source>
        <dbReference type="ARBA" id="ARBA00012528"/>
    </source>
</evidence>
<evidence type="ECO:0000259" key="3">
    <source>
        <dbReference type="PROSITE" id="PS50887"/>
    </source>
</evidence>
<sequence>MVLMPVIQPGATGLGALTCFARMAAGADFALAFQAGTDGLAVPLASDPGPLPQPFALGRAKLETIDWSGGPRDVAGLTLPSAILLAFDQPAQQVMFVASPFAEETRSGVLLIWLANSPRRCDCPFRDNIGASVPLLRAAFGQMMAGQHEVMDRKLASDRFHDLFETVPTGIVVLDGDTTTALVNERAAVLLDVPAGEADASQVGAQMRALRDRCRNRDSLADIYAPLQQDLDYSSTAVWVTAEQHIEVDTHPILGHGRNGRIWLFHDVSARERLEEELRHKADTDVLTGLANRRRFFEIANAAVQRAHAGQGGEGELALLLLDIDHFKAINDQHGHPMGDAVLRDLAQRLQSILRTRSRDLIARVGGEEFAVLLPATNAEEAKLVAGRLRTAIADRPIVSGETHLPVTISLGGAVLSTEDSTTPRSLEALLKVADDKLYLAKRGGRNRAVFD</sequence>
<evidence type="ECO:0000313" key="4">
    <source>
        <dbReference type="EMBL" id="MCB8882121.1"/>
    </source>
</evidence>
<keyword evidence="5" id="KW-1185">Reference proteome</keyword>
<dbReference type="InterPro" id="IPR000160">
    <property type="entry name" value="GGDEF_dom"/>
</dbReference>
<dbReference type="Pfam" id="PF00990">
    <property type="entry name" value="GGDEF"/>
    <property type="match status" value="1"/>
</dbReference>
<feature type="domain" description="GGDEF" evidence="3">
    <location>
        <begin position="315"/>
        <end position="452"/>
    </location>
</feature>
<comment type="catalytic activity">
    <reaction evidence="2">
        <text>2 GTP = 3',3'-c-di-GMP + 2 diphosphate</text>
        <dbReference type="Rhea" id="RHEA:24898"/>
        <dbReference type="ChEBI" id="CHEBI:33019"/>
        <dbReference type="ChEBI" id="CHEBI:37565"/>
        <dbReference type="ChEBI" id="CHEBI:58805"/>
        <dbReference type="EC" id="2.7.7.65"/>
    </reaction>
</comment>
<dbReference type="InterPro" id="IPR050469">
    <property type="entry name" value="Diguanylate_Cyclase"/>
</dbReference>
<proteinExistence type="predicted"/>
<organism evidence="4 5">
    <name type="scientific">Acidisoma cellulosilyticum</name>
    <dbReference type="NCBI Taxonomy" id="2802395"/>
    <lineage>
        <taxon>Bacteria</taxon>
        <taxon>Pseudomonadati</taxon>
        <taxon>Pseudomonadota</taxon>
        <taxon>Alphaproteobacteria</taxon>
        <taxon>Acetobacterales</taxon>
        <taxon>Acidocellaceae</taxon>
        <taxon>Acidisoma</taxon>
    </lineage>
</organism>
<dbReference type="FunFam" id="3.30.70.270:FF:000001">
    <property type="entry name" value="Diguanylate cyclase domain protein"/>
    <property type="match status" value="1"/>
</dbReference>
<dbReference type="EMBL" id="JAESVA010000006">
    <property type="protein sequence ID" value="MCB8882121.1"/>
    <property type="molecule type" value="Genomic_DNA"/>
</dbReference>
<dbReference type="PANTHER" id="PTHR45138:SF9">
    <property type="entry name" value="DIGUANYLATE CYCLASE DGCM-RELATED"/>
    <property type="match status" value="1"/>
</dbReference>
<dbReference type="GO" id="GO:0052621">
    <property type="term" value="F:diguanylate cyclase activity"/>
    <property type="evidence" value="ECO:0007669"/>
    <property type="project" value="UniProtKB-EC"/>
</dbReference>
<gene>
    <name evidence="4" type="ORF">ACELLULO517_17885</name>
</gene>
<dbReference type="Proteomes" id="UP000721844">
    <property type="component" value="Unassembled WGS sequence"/>
</dbReference>
<dbReference type="GO" id="GO:0043709">
    <property type="term" value="P:cell adhesion involved in single-species biofilm formation"/>
    <property type="evidence" value="ECO:0007669"/>
    <property type="project" value="TreeGrafter"/>
</dbReference>
<dbReference type="SMART" id="SM00267">
    <property type="entry name" value="GGDEF"/>
    <property type="match status" value="1"/>
</dbReference>
<dbReference type="CDD" id="cd01949">
    <property type="entry name" value="GGDEF"/>
    <property type="match status" value="1"/>
</dbReference>
<dbReference type="NCBIfam" id="TIGR00254">
    <property type="entry name" value="GGDEF"/>
    <property type="match status" value="1"/>
</dbReference>
<dbReference type="GO" id="GO:0005886">
    <property type="term" value="C:plasma membrane"/>
    <property type="evidence" value="ECO:0007669"/>
    <property type="project" value="TreeGrafter"/>
</dbReference>
<evidence type="ECO:0000313" key="5">
    <source>
        <dbReference type="Proteomes" id="UP000721844"/>
    </source>
</evidence>
<dbReference type="GO" id="GO:1902201">
    <property type="term" value="P:negative regulation of bacterial-type flagellum-dependent cell motility"/>
    <property type="evidence" value="ECO:0007669"/>
    <property type="project" value="TreeGrafter"/>
</dbReference>
<accession>A0A964E535</accession>
<comment type="caution">
    <text evidence="4">The sequence shown here is derived from an EMBL/GenBank/DDBJ whole genome shotgun (WGS) entry which is preliminary data.</text>
</comment>
<dbReference type="InterPro" id="IPR000014">
    <property type="entry name" value="PAS"/>
</dbReference>
<dbReference type="Gene3D" id="3.30.450.20">
    <property type="entry name" value="PAS domain"/>
    <property type="match status" value="1"/>
</dbReference>
<dbReference type="Gene3D" id="3.30.70.270">
    <property type="match status" value="1"/>
</dbReference>
<dbReference type="SUPFAM" id="SSF55785">
    <property type="entry name" value="PYP-like sensor domain (PAS domain)"/>
    <property type="match status" value="1"/>
</dbReference>
<reference evidence="4 5" key="1">
    <citation type="journal article" date="2021" name="Microorganisms">
        <title>Acidisoma silvae sp. nov. and Acidisomacellulosilytica sp. nov., Two Acidophilic Bacteria Isolated from Decaying Wood, Hydrolyzing Cellulose and Producing Poly-3-hydroxybutyrate.</title>
        <authorList>
            <person name="Mieszkin S."/>
            <person name="Pouder E."/>
            <person name="Uroz S."/>
            <person name="Simon-Colin C."/>
            <person name="Alain K."/>
        </authorList>
    </citation>
    <scope>NUCLEOTIDE SEQUENCE [LARGE SCALE GENOMIC DNA]</scope>
    <source>
        <strain evidence="4 5">HW T5.17</strain>
    </source>
</reference>
<name>A0A964E535_9PROT</name>
<protein>
    <recommendedName>
        <fullName evidence="1">diguanylate cyclase</fullName>
        <ecNumber evidence="1">2.7.7.65</ecNumber>
    </recommendedName>
</protein>